<dbReference type="CDD" id="cd03817">
    <property type="entry name" value="GT4_UGDG-like"/>
    <property type="match status" value="1"/>
</dbReference>
<accession>A0A176K099</accession>
<evidence type="ECO:0000259" key="1">
    <source>
        <dbReference type="Pfam" id="PF00534"/>
    </source>
</evidence>
<keyword evidence="3" id="KW-0808">Transferase</keyword>
<dbReference type="Gene3D" id="3.40.50.2000">
    <property type="entry name" value="Glycogen Phosphorylase B"/>
    <property type="match status" value="2"/>
</dbReference>
<dbReference type="PANTHER" id="PTHR45947:SF3">
    <property type="entry name" value="SULFOQUINOVOSYL TRANSFERASE SQD2"/>
    <property type="match status" value="1"/>
</dbReference>
<dbReference type="GO" id="GO:0016757">
    <property type="term" value="F:glycosyltransferase activity"/>
    <property type="evidence" value="ECO:0007669"/>
    <property type="project" value="InterPro"/>
</dbReference>
<dbReference type="STRING" id="1453497.AT15_00550"/>
<evidence type="ECO:0000313" key="4">
    <source>
        <dbReference type="Proteomes" id="UP000077339"/>
    </source>
</evidence>
<dbReference type="EMBL" id="JFHK01000015">
    <property type="protein sequence ID" value="OAA30037.1"/>
    <property type="molecule type" value="Genomic_DNA"/>
</dbReference>
<dbReference type="RefSeq" id="WP_068347667.1">
    <property type="nucleotide sequence ID" value="NZ_JFHK01000015.1"/>
</dbReference>
<feature type="domain" description="Glycosyl transferase family 1" evidence="1">
    <location>
        <begin position="194"/>
        <end position="359"/>
    </location>
</feature>
<name>A0A176K099_9BACT</name>
<dbReference type="Proteomes" id="UP000077339">
    <property type="component" value="Unassembled WGS sequence"/>
</dbReference>
<reference evidence="3 4" key="1">
    <citation type="submission" date="2014-02" db="EMBL/GenBank/DDBJ databases">
        <title>Kosmotoga genome sequencing.</title>
        <authorList>
            <person name="Pollo S.M."/>
            <person name="Charchuk R."/>
            <person name="Nesbo C.L."/>
        </authorList>
    </citation>
    <scope>NUCLEOTIDE SEQUENCE [LARGE SCALE GENOMIC DNA]</scope>
    <source>
        <strain evidence="3 4">S304</strain>
    </source>
</reference>
<keyword evidence="4" id="KW-1185">Reference proteome</keyword>
<dbReference type="InterPro" id="IPR028098">
    <property type="entry name" value="Glyco_trans_4-like_N"/>
</dbReference>
<dbReference type="AlphaFoldDB" id="A0A176K099"/>
<dbReference type="OrthoDB" id="9802525at2"/>
<organism evidence="3 4">
    <name type="scientific">Kosmotoga arenicorallina S304</name>
    <dbReference type="NCBI Taxonomy" id="1453497"/>
    <lineage>
        <taxon>Bacteria</taxon>
        <taxon>Thermotogati</taxon>
        <taxon>Thermotogota</taxon>
        <taxon>Thermotogae</taxon>
        <taxon>Kosmotogales</taxon>
        <taxon>Kosmotogaceae</taxon>
        <taxon>Kosmotoga</taxon>
    </lineage>
</organism>
<sequence length="384" mass="44306">MRIAMFSDTYLPQVNGVVTMIKLLKDYLEKEGHDVFIFTVSHPKARPEKNVFRFRSFQFPWEKQHRVASPMVFKEAEEIIQDLKVDLIHTHTMIVMGYIGNIIAGRHGIPSVNTYHTLMEDYVHYIPFFNNFLKELVVDQTRRFCNKHNAIIVPSNKVKNLLTNYGVSSEIVVIPNGIKLENFEKPFSEEEKIAFRKRWDIPDDASLMIFVGRLGKEKGVEYLIDNLARINSKHPDTRLLIVGDGPERKNLISQAKKLGIKKKVILTGYLKWPEEVSLAYQASDLFVMASHTETFGVVLVEAMINGLPVVAFHDEAFDNIIENNVNGYMVERKDELYKAMDLLLSSEELRKKMGQTARETAKKFSIENHVRKTLNLYDKVISDR</sequence>
<dbReference type="Pfam" id="PF13439">
    <property type="entry name" value="Glyco_transf_4"/>
    <property type="match status" value="1"/>
</dbReference>
<dbReference type="PANTHER" id="PTHR45947">
    <property type="entry name" value="SULFOQUINOVOSYL TRANSFERASE SQD2"/>
    <property type="match status" value="1"/>
</dbReference>
<protein>
    <submittedName>
        <fullName evidence="3">Glycosyl transferase family 1</fullName>
    </submittedName>
</protein>
<dbReference type="SUPFAM" id="SSF53756">
    <property type="entry name" value="UDP-Glycosyltransferase/glycogen phosphorylase"/>
    <property type="match status" value="1"/>
</dbReference>
<dbReference type="PATRIC" id="fig|1453497.3.peg.123"/>
<dbReference type="InterPro" id="IPR001296">
    <property type="entry name" value="Glyco_trans_1"/>
</dbReference>
<gene>
    <name evidence="3" type="ORF">AT15_00550</name>
</gene>
<comment type="caution">
    <text evidence="3">The sequence shown here is derived from an EMBL/GenBank/DDBJ whole genome shotgun (WGS) entry which is preliminary data.</text>
</comment>
<feature type="domain" description="Glycosyltransferase subfamily 4-like N-terminal" evidence="2">
    <location>
        <begin position="14"/>
        <end position="181"/>
    </location>
</feature>
<evidence type="ECO:0000259" key="2">
    <source>
        <dbReference type="Pfam" id="PF13439"/>
    </source>
</evidence>
<dbReference type="Pfam" id="PF00534">
    <property type="entry name" value="Glycos_transf_1"/>
    <property type="match status" value="1"/>
</dbReference>
<dbReference type="InterPro" id="IPR050194">
    <property type="entry name" value="Glycosyltransferase_grp1"/>
</dbReference>
<evidence type="ECO:0000313" key="3">
    <source>
        <dbReference type="EMBL" id="OAA30037.1"/>
    </source>
</evidence>
<proteinExistence type="predicted"/>